<feature type="transmembrane region" description="Helical" evidence="2">
    <location>
        <begin position="106"/>
        <end position="124"/>
    </location>
</feature>
<evidence type="ECO:0000256" key="2">
    <source>
        <dbReference type="SAM" id="Phobius"/>
    </source>
</evidence>
<keyword evidence="2" id="KW-0812">Transmembrane</keyword>
<feature type="transmembrane region" description="Helical" evidence="2">
    <location>
        <begin position="130"/>
        <end position="150"/>
    </location>
</feature>
<proteinExistence type="predicted"/>
<gene>
    <name evidence="4" type="ORF">M3B43_03485</name>
</gene>
<reference evidence="4 5" key="1">
    <citation type="submission" date="2022-04" db="EMBL/GenBank/DDBJ databases">
        <title>Human microbiome associated bacterial genomes.</title>
        <authorList>
            <person name="Sandstrom S."/>
            <person name="Salamzade R."/>
            <person name="Kalan L.R."/>
        </authorList>
    </citation>
    <scope>NUCLEOTIDE SEQUENCE [LARGE SCALE GENOMIC DNA]</scope>
    <source>
        <strain evidence="5">p3-SID767</strain>
    </source>
</reference>
<feature type="transmembrane region" description="Helical" evidence="2">
    <location>
        <begin position="309"/>
        <end position="328"/>
    </location>
</feature>
<dbReference type="Proteomes" id="UP001205046">
    <property type="component" value="Unassembled WGS sequence"/>
</dbReference>
<feature type="region of interest" description="Disordered" evidence="1">
    <location>
        <begin position="1"/>
        <end position="21"/>
    </location>
</feature>
<feature type="transmembrane region" description="Helical" evidence="2">
    <location>
        <begin position="280"/>
        <end position="303"/>
    </location>
</feature>
<feature type="transmembrane region" description="Helical" evidence="2">
    <location>
        <begin position="62"/>
        <end position="85"/>
    </location>
</feature>
<keyword evidence="2" id="KW-1133">Transmembrane helix</keyword>
<feature type="domain" description="Phage shock protein PspC N-terminal" evidence="3">
    <location>
        <begin position="36"/>
        <end position="87"/>
    </location>
</feature>
<keyword evidence="2" id="KW-0472">Membrane</keyword>
<comment type="caution">
    <text evidence="4">The sequence shown here is derived from an EMBL/GenBank/DDBJ whole genome shotgun (WGS) entry which is preliminary data.</text>
</comment>
<sequence length="560" mass="59990">MDNAYSSAPHGEPGPGRPEAGHQLFNWIRSTGISRPEGGWAGGVFAAAAQRLGWDAALVRGLGVVAFILFFSPTALIYGLAWLFLPDTHGRIHAQQALRGEYPSGLWGAAGLTLIGAVNVFTPVSIAGPFAVLLNLMILGVVAWVVYLIFRNWRHSDAPSPYDAPDAGRGHTGTGSRPFSPAESSAGSSADDDGSARNAQRPDGKPAWYPKETAGAAASPAAEHSDPTSSATGPAAGGYAGAAAGTRSKPEGYSAPVTPAEAPEPAEDPREREARRRRRLVTLGILLLALPLLAAAAWFGAGIGLSSPTAVLVALAGLVALLGLANIVSGLRGRKGRTGLLMIFTVLMMVLFSGYSTGIDGRGANYVFGDYYSDSQSVNTAFSNTTVDLRQLREQMAQEAGEDPQDPDWGYSTSVEINSAFANTTVIVPDNTHVVTKNAHALSNMEIRAGDFWHNVAGFGTPDVDFGNEGPTVPTDTIELNLNSAFGNLTIYDASTYDQEVLGDWDESYWDDKDEQDPQLEEYHDTGFMDPEYRSWLRELELDDNYENYLQWQEEVTDDE</sequence>
<name>A0ABT2HP02_9MICC</name>
<evidence type="ECO:0000259" key="3">
    <source>
        <dbReference type="Pfam" id="PF04024"/>
    </source>
</evidence>
<protein>
    <submittedName>
        <fullName evidence="4">PspC domain-containing protein</fullName>
    </submittedName>
</protein>
<feature type="region of interest" description="Disordered" evidence="1">
    <location>
        <begin position="161"/>
        <end position="273"/>
    </location>
</feature>
<keyword evidence="5" id="KW-1185">Reference proteome</keyword>
<accession>A0ABT2HP02</accession>
<evidence type="ECO:0000313" key="5">
    <source>
        <dbReference type="Proteomes" id="UP001205046"/>
    </source>
</evidence>
<organism evidence="4 5">
    <name type="scientific">Nesterenkonia massiliensis</name>
    <dbReference type="NCBI Taxonomy" id="1232429"/>
    <lineage>
        <taxon>Bacteria</taxon>
        <taxon>Bacillati</taxon>
        <taxon>Actinomycetota</taxon>
        <taxon>Actinomycetes</taxon>
        <taxon>Micrococcales</taxon>
        <taxon>Micrococcaceae</taxon>
        <taxon>Nesterenkonia</taxon>
    </lineage>
</organism>
<dbReference type="Pfam" id="PF04024">
    <property type="entry name" value="PspC"/>
    <property type="match status" value="1"/>
</dbReference>
<feature type="transmembrane region" description="Helical" evidence="2">
    <location>
        <begin position="340"/>
        <end position="358"/>
    </location>
</feature>
<evidence type="ECO:0000313" key="4">
    <source>
        <dbReference type="EMBL" id="MCT1606401.1"/>
    </source>
</evidence>
<dbReference type="RefSeq" id="WP_260072570.1">
    <property type="nucleotide sequence ID" value="NZ_JALXMO010000005.1"/>
</dbReference>
<dbReference type="EMBL" id="JALXMO010000005">
    <property type="protein sequence ID" value="MCT1606401.1"/>
    <property type="molecule type" value="Genomic_DNA"/>
</dbReference>
<dbReference type="InterPro" id="IPR007168">
    <property type="entry name" value="Phageshock_PspC_N"/>
</dbReference>
<evidence type="ECO:0000256" key="1">
    <source>
        <dbReference type="SAM" id="MobiDB-lite"/>
    </source>
</evidence>